<dbReference type="PANTHER" id="PTHR36007:SF2">
    <property type="entry name" value="TRANSPORT PROTEIN-RELATED"/>
    <property type="match status" value="1"/>
</dbReference>
<feature type="transmembrane region" description="Helical" evidence="1">
    <location>
        <begin position="104"/>
        <end position="130"/>
    </location>
</feature>
<feature type="transmembrane region" description="Helical" evidence="1">
    <location>
        <begin position="50"/>
        <end position="69"/>
    </location>
</feature>
<protein>
    <submittedName>
        <fullName evidence="2">Putative small multi-drug export protein</fullName>
    </submittedName>
</protein>
<organism evidence="2 3">
    <name type="scientific">Bulleidia extructa W1219</name>
    <dbReference type="NCBI Taxonomy" id="679192"/>
    <lineage>
        <taxon>Bacteria</taxon>
        <taxon>Bacillati</taxon>
        <taxon>Bacillota</taxon>
        <taxon>Erysipelotrichia</taxon>
        <taxon>Erysipelotrichales</taxon>
        <taxon>Erysipelotrichaceae</taxon>
        <taxon>Bulleidia</taxon>
    </lineage>
</organism>
<feature type="transmembrane region" description="Helical" evidence="1">
    <location>
        <begin position="137"/>
        <end position="160"/>
    </location>
</feature>
<evidence type="ECO:0000313" key="3">
    <source>
        <dbReference type="Proteomes" id="UP000005017"/>
    </source>
</evidence>
<keyword evidence="3" id="KW-1185">Reference proteome</keyword>
<dbReference type="EMBL" id="ADFR01000001">
    <property type="protein sequence ID" value="EFC06447.1"/>
    <property type="molecule type" value="Genomic_DNA"/>
</dbReference>
<dbReference type="AlphaFoldDB" id="D2MLN8"/>
<keyword evidence="1" id="KW-0472">Membrane</keyword>
<gene>
    <name evidence="2" type="ORF">HMPREF9013_1390</name>
</gene>
<reference evidence="3" key="1">
    <citation type="submission" date="2009-12" db="EMBL/GenBank/DDBJ databases">
        <title>Sequence of Clostridiales genomosp. BVAB3 str. UPII9-5.</title>
        <authorList>
            <person name="Madupu R."/>
            <person name="Durkin A.S."/>
            <person name="Torralba M."/>
            <person name="Methe B."/>
            <person name="Sutton G.G."/>
            <person name="Strausberg R.L."/>
            <person name="Nelson K.E."/>
        </authorList>
    </citation>
    <scope>NUCLEOTIDE SEQUENCE [LARGE SCALE GENOMIC DNA]</scope>
    <source>
        <strain evidence="3">W1219</strain>
    </source>
</reference>
<dbReference type="PANTHER" id="PTHR36007">
    <property type="entry name" value="TRANSPORT PROTEIN-RELATED"/>
    <property type="match status" value="1"/>
</dbReference>
<dbReference type="Proteomes" id="UP000005017">
    <property type="component" value="Unassembled WGS sequence"/>
</dbReference>
<dbReference type="InterPro" id="IPR009577">
    <property type="entry name" value="Sm_multidrug_ex"/>
</dbReference>
<evidence type="ECO:0000256" key="1">
    <source>
        <dbReference type="SAM" id="Phobius"/>
    </source>
</evidence>
<comment type="caution">
    <text evidence="2">The sequence shown here is derived from an EMBL/GenBank/DDBJ whole genome shotgun (WGS) entry which is preliminary data.</text>
</comment>
<accession>D2MLN8</accession>
<evidence type="ECO:0000313" key="2">
    <source>
        <dbReference type="EMBL" id="EFC06447.1"/>
    </source>
</evidence>
<sequence length="165" mass="18005">MESFVVWWAENIGKFVSPLLSTFLVSLLPIVELRGGLILASLLKVPLWQAVLVAVFGNIVPVPFLLWGIESLLHWLVKHHMSRLAEFIERKGEKNKAKIEKVGLWGLVLFVGIPLPGTGAWTGALIAGLLDMDRKKASMAITLGVCLAALIMSLVSYGVLGNIVH</sequence>
<proteinExistence type="predicted"/>
<feature type="transmembrane region" description="Helical" evidence="1">
    <location>
        <begin position="20"/>
        <end position="43"/>
    </location>
</feature>
<dbReference type="Pfam" id="PF06695">
    <property type="entry name" value="Sm_multidrug_ex"/>
    <property type="match status" value="1"/>
</dbReference>
<dbReference type="RefSeq" id="WP_006626309.1">
    <property type="nucleotide sequence ID" value="NZ_ADFR01000001.1"/>
</dbReference>
<dbReference type="OrthoDB" id="360192at2"/>
<name>D2MLN8_9FIRM</name>
<dbReference type="eggNOG" id="COG2426">
    <property type="taxonomic scope" value="Bacteria"/>
</dbReference>
<keyword evidence="1" id="KW-1133">Transmembrane helix</keyword>
<keyword evidence="1" id="KW-0812">Transmembrane</keyword>